<proteinExistence type="predicted"/>
<comment type="subcellular location">
    <subcellularLocation>
        <location evidence="1">Membrane</location>
        <topology evidence="1">Multi-pass membrane protein</topology>
    </subcellularLocation>
</comment>
<accession>A0AAE6YE86</accession>
<keyword evidence="9" id="KW-1185">Reference proteome</keyword>
<evidence type="ECO:0000313" key="8">
    <source>
        <dbReference type="EMBL" id="QIT48405.1"/>
    </source>
</evidence>
<name>A0AAE6YE86_STRAT</name>
<evidence type="ECO:0000313" key="9">
    <source>
        <dbReference type="Proteomes" id="UP000190306"/>
    </source>
</evidence>
<evidence type="ECO:0000256" key="2">
    <source>
        <dbReference type="ARBA" id="ARBA00022692"/>
    </source>
</evidence>
<dbReference type="Pfam" id="PF06271">
    <property type="entry name" value="RDD"/>
    <property type="match status" value="1"/>
</dbReference>
<reference evidence="7 9" key="1">
    <citation type="submission" date="2015-07" db="EMBL/GenBank/DDBJ databases">
        <title>Draft Genome Sequence of Streptomyces antibioticus, IMRU 3720 reveals insights in the evolution of actinomycin biosynthetic gene clusters in Streptomyces.</title>
        <authorList>
            <person name="Crnovcic I."/>
            <person name="Ruckert C."/>
            <person name="Kalinowksi J."/>
            <person name="Keller U."/>
        </authorList>
    </citation>
    <scope>NUCLEOTIDE SEQUENCE [LARGE SCALE GENOMIC DNA]</scope>
    <source>
        <strain evidence="7 9">DSM 41481</strain>
    </source>
</reference>
<dbReference type="EMBL" id="LHQL01000014">
    <property type="protein sequence ID" value="OOQ48051.1"/>
    <property type="molecule type" value="Genomic_DNA"/>
</dbReference>
<evidence type="ECO:0000313" key="7">
    <source>
        <dbReference type="EMBL" id="OOQ48051.1"/>
    </source>
</evidence>
<feature type="transmembrane region" description="Helical" evidence="5">
    <location>
        <begin position="78"/>
        <end position="99"/>
    </location>
</feature>
<dbReference type="AlphaFoldDB" id="A0AAE6YE86"/>
<organism evidence="8 10">
    <name type="scientific">Streptomyces antibioticus</name>
    <dbReference type="NCBI Taxonomy" id="1890"/>
    <lineage>
        <taxon>Bacteria</taxon>
        <taxon>Bacillati</taxon>
        <taxon>Actinomycetota</taxon>
        <taxon>Actinomycetes</taxon>
        <taxon>Kitasatosporales</taxon>
        <taxon>Streptomycetaceae</taxon>
        <taxon>Streptomyces</taxon>
    </lineage>
</organism>
<keyword evidence="3 5" id="KW-1133">Transmembrane helix</keyword>
<evidence type="ECO:0000256" key="1">
    <source>
        <dbReference type="ARBA" id="ARBA00004141"/>
    </source>
</evidence>
<evidence type="ECO:0000313" key="10">
    <source>
        <dbReference type="Proteomes" id="UP000502504"/>
    </source>
</evidence>
<sequence length="187" mass="19401">MNMDKTSAEATVETPAAVTTAPAPTQAAGFGPAPVVPAVPAVPAVSAASVVPAQVPGYPVHVTQAVPKELRVGAGARFGAYLLNLLLAVVTLGIGWLAWAMVTWSTDSANPGQKLLGLSIVKKDTGARLTWGEMFVRNFLLGGMVLGFLSTITLSIVAWINLFKIFGSEKQNLVDSMAGSVVVKRTA</sequence>
<reference evidence="8 10" key="2">
    <citation type="submission" date="2020-03" db="EMBL/GenBank/DDBJ databases">
        <title>Is there a link between lipid content and antibiotic production in Streptomyces?</title>
        <authorList>
            <person name="David M."/>
            <person name="Lejeune C."/>
            <person name="Abreu S."/>
            <person name="Thibessard A."/>
            <person name="Leblond P."/>
            <person name="Chaminade P."/>
            <person name="Virolle M.-J."/>
        </authorList>
    </citation>
    <scope>NUCLEOTIDE SEQUENCE [LARGE SCALE GENOMIC DNA]</scope>
    <source>
        <strain evidence="8 10">DSM 41481</strain>
    </source>
</reference>
<keyword evidence="2 5" id="KW-0812">Transmembrane</keyword>
<evidence type="ECO:0000256" key="4">
    <source>
        <dbReference type="ARBA" id="ARBA00023136"/>
    </source>
</evidence>
<evidence type="ECO:0000256" key="5">
    <source>
        <dbReference type="SAM" id="Phobius"/>
    </source>
</evidence>
<evidence type="ECO:0000259" key="6">
    <source>
        <dbReference type="Pfam" id="PF06271"/>
    </source>
</evidence>
<dbReference type="Proteomes" id="UP000190306">
    <property type="component" value="Chromosome"/>
</dbReference>
<protein>
    <submittedName>
        <fullName evidence="8">RDD family protein</fullName>
    </submittedName>
</protein>
<dbReference type="EMBL" id="CP050692">
    <property type="protein sequence ID" value="QIT48405.1"/>
    <property type="molecule type" value="Genomic_DNA"/>
</dbReference>
<feature type="domain" description="RDD" evidence="6">
    <location>
        <begin position="76"/>
        <end position="179"/>
    </location>
</feature>
<dbReference type="RefSeq" id="WP_078636575.1">
    <property type="nucleotide sequence ID" value="NZ_CM007717.1"/>
</dbReference>
<evidence type="ECO:0000256" key="3">
    <source>
        <dbReference type="ARBA" id="ARBA00022989"/>
    </source>
</evidence>
<dbReference type="InterPro" id="IPR010432">
    <property type="entry name" value="RDD"/>
</dbReference>
<dbReference type="GO" id="GO:0016020">
    <property type="term" value="C:membrane"/>
    <property type="evidence" value="ECO:0007669"/>
    <property type="project" value="UniProtKB-SubCell"/>
</dbReference>
<dbReference type="Proteomes" id="UP000502504">
    <property type="component" value="Chromosome"/>
</dbReference>
<gene>
    <name evidence="7" type="ORF">AFM16_36240</name>
    <name evidence="8" type="ORF">HCX60_36845</name>
</gene>
<keyword evidence="4 5" id="KW-0472">Membrane</keyword>
<feature type="transmembrane region" description="Helical" evidence="5">
    <location>
        <begin position="139"/>
        <end position="163"/>
    </location>
</feature>